<dbReference type="Gene3D" id="3.30.70.1280">
    <property type="entry name" value="SP0830-like domains"/>
    <property type="match status" value="1"/>
</dbReference>
<protein>
    <submittedName>
        <fullName evidence="1">Uncharacterized protein (DUF1697 family)</fullName>
    </submittedName>
</protein>
<dbReference type="RefSeq" id="WP_100315271.1">
    <property type="nucleotide sequence ID" value="NZ_PGFG01000001.1"/>
</dbReference>
<comment type="caution">
    <text evidence="1">The sequence shown here is derived from an EMBL/GenBank/DDBJ whole genome shotgun (WGS) entry which is preliminary data.</text>
</comment>
<proteinExistence type="predicted"/>
<organism evidence="1 2">
    <name type="scientific">Thermoflavifilum aggregans</name>
    <dbReference type="NCBI Taxonomy" id="454188"/>
    <lineage>
        <taxon>Bacteria</taxon>
        <taxon>Pseudomonadati</taxon>
        <taxon>Bacteroidota</taxon>
        <taxon>Chitinophagia</taxon>
        <taxon>Chitinophagales</taxon>
        <taxon>Chitinophagaceae</taxon>
        <taxon>Thermoflavifilum</taxon>
    </lineage>
</organism>
<reference evidence="1 2" key="1">
    <citation type="submission" date="2017-11" db="EMBL/GenBank/DDBJ databases">
        <title>Genomic Encyclopedia of Archaeal and Bacterial Type Strains, Phase II (KMG-II): From Individual Species to Whole Genera.</title>
        <authorList>
            <person name="Goeker M."/>
        </authorList>
    </citation>
    <scope>NUCLEOTIDE SEQUENCE [LARGE SCALE GENOMIC DNA]</scope>
    <source>
        <strain evidence="1 2">DSM 27268</strain>
    </source>
</reference>
<sequence length="182" mass="20823">MITYISLLRGINVSGQKLIKMDALRKSYENLDFHNVTTYLQSGNVIFTGKDTRPDELAQTITRQIEKDFCFDVLVIVLSIDKLKQIIDSNPFVKNNNKDKNFLHVTFLSSKPLKFDLNSIEEKKLNGDEIIISDNAVYLYCPNGYGKSKLSNSFLEIKLKVGGTTRNWKTTNQLLKIAQQIR</sequence>
<dbReference type="PANTHER" id="PTHR36439:SF1">
    <property type="entry name" value="DUF1697 DOMAIN-CONTAINING PROTEIN"/>
    <property type="match status" value="1"/>
</dbReference>
<dbReference type="AlphaFoldDB" id="A0A2M9CSI3"/>
<evidence type="ECO:0000313" key="2">
    <source>
        <dbReference type="Proteomes" id="UP000230000"/>
    </source>
</evidence>
<dbReference type="InterPro" id="IPR012545">
    <property type="entry name" value="DUF1697"/>
</dbReference>
<dbReference type="EMBL" id="PGFG01000001">
    <property type="protein sequence ID" value="PJJ74801.1"/>
    <property type="molecule type" value="Genomic_DNA"/>
</dbReference>
<gene>
    <name evidence="1" type="ORF">BXY57_0363</name>
</gene>
<keyword evidence="2" id="KW-1185">Reference proteome</keyword>
<dbReference type="Pfam" id="PF08002">
    <property type="entry name" value="DUF1697"/>
    <property type="match status" value="1"/>
</dbReference>
<dbReference type="Proteomes" id="UP000230000">
    <property type="component" value="Unassembled WGS sequence"/>
</dbReference>
<dbReference type="PANTHER" id="PTHR36439">
    <property type="entry name" value="BLL4334 PROTEIN"/>
    <property type="match status" value="1"/>
</dbReference>
<dbReference type="SUPFAM" id="SSF160379">
    <property type="entry name" value="SP0830-like"/>
    <property type="match status" value="1"/>
</dbReference>
<accession>A0A2M9CSI3</accession>
<dbReference type="PIRSF" id="PIRSF008502">
    <property type="entry name" value="UCP008502"/>
    <property type="match status" value="1"/>
</dbReference>
<name>A0A2M9CSI3_9BACT</name>
<evidence type="ECO:0000313" key="1">
    <source>
        <dbReference type="EMBL" id="PJJ74801.1"/>
    </source>
</evidence>
<dbReference type="OrthoDB" id="9806494at2"/>